<dbReference type="AlphaFoldDB" id="A0A6J7DS43"/>
<keyword evidence="3" id="KW-0805">Transcription regulation</keyword>
<evidence type="ECO:0000256" key="1">
    <source>
        <dbReference type="ARBA" id="ARBA00022553"/>
    </source>
</evidence>
<evidence type="ECO:0000256" key="3">
    <source>
        <dbReference type="ARBA" id="ARBA00023015"/>
    </source>
</evidence>
<protein>
    <recommendedName>
        <fullName evidence="6">Sensory transduction protein RegX3</fullName>
    </recommendedName>
</protein>
<dbReference type="InterPro" id="IPR016032">
    <property type="entry name" value="Sig_transdc_resp-reg_C-effctor"/>
</dbReference>
<dbReference type="GO" id="GO:0006355">
    <property type="term" value="P:regulation of DNA-templated transcription"/>
    <property type="evidence" value="ECO:0007669"/>
    <property type="project" value="InterPro"/>
</dbReference>
<dbReference type="PANTHER" id="PTHR48111:SF72">
    <property type="entry name" value="SENSORY TRANSDUCTION PROTEIN REGX3"/>
    <property type="match status" value="1"/>
</dbReference>
<dbReference type="InterPro" id="IPR011006">
    <property type="entry name" value="CheY-like_superfamily"/>
</dbReference>
<dbReference type="GO" id="GO:0000156">
    <property type="term" value="F:phosphorelay response regulator activity"/>
    <property type="evidence" value="ECO:0007669"/>
    <property type="project" value="TreeGrafter"/>
</dbReference>
<feature type="domain" description="OmpR/PhoB-type" evidence="8">
    <location>
        <begin position="149"/>
        <end position="248"/>
    </location>
</feature>
<name>A0A6J7DS43_9ZZZZ</name>
<dbReference type="GO" id="GO:0032993">
    <property type="term" value="C:protein-DNA complex"/>
    <property type="evidence" value="ECO:0007669"/>
    <property type="project" value="TreeGrafter"/>
</dbReference>
<dbReference type="GO" id="GO:0005829">
    <property type="term" value="C:cytosol"/>
    <property type="evidence" value="ECO:0007669"/>
    <property type="project" value="TreeGrafter"/>
</dbReference>
<dbReference type="SUPFAM" id="SSF52172">
    <property type="entry name" value="CheY-like"/>
    <property type="match status" value="1"/>
</dbReference>
<evidence type="ECO:0000313" key="9">
    <source>
        <dbReference type="EMBL" id="CAB4871494.1"/>
    </source>
</evidence>
<dbReference type="PANTHER" id="PTHR48111">
    <property type="entry name" value="REGULATOR OF RPOS"/>
    <property type="match status" value="1"/>
</dbReference>
<dbReference type="PROSITE" id="PS50110">
    <property type="entry name" value="RESPONSE_REGULATORY"/>
    <property type="match status" value="1"/>
</dbReference>
<dbReference type="Gene3D" id="6.10.250.690">
    <property type="match status" value="1"/>
</dbReference>
<evidence type="ECO:0000259" key="8">
    <source>
        <dbReference type="PROSITE" id="PS51755"/>
    </source>
</evidence>
<dbReference type="Gene3D" id="1.10.10.10">
    <property type="entry name" value="Winged helix-like DNA-binding domain superfamily/Winged helix DNA-binding domain"/>
    <property type="match status" value="1"/>
</dbReference>
<dbReference type="SUPFAM" id="SSF46894">
    <property type="entry name" value="C-terminal effector domain of the bipartite response regulators"/>
    <property type="match status" value="1"/>
</dbReference>
<dbReference type="FunFam" id="3.40.50.2300:FF:000001">
    <property type="entry name" value="DNA-binding response regulator PhoB"/>
    <property type="match status" value="1"/>
</dbReference>
<dbReference type="InterPro" id="IPR039420">
    <property type="entry name" value="WalR-like"/>
</dbReference>
<dbReference type="CDD" id="cd00383">
    <property type="entry name" value="trans_reg_C"/>
    <property type="match status" value="1"/>
</dbReference>
<dbReference type="PROSITE" id="PS51755">
    <property type="entry name" value="OMPR_PHOB"/>
    <property type="match status" value="1"/>
</dbReference>
<evidence type="ECO:0000256" key="5">
    <source>
        <dbReference type="ARBA" id="ARBA00023163"/>
    </source>
</evidence>
<keyword evidence="5" id="KW-0804">Transcription</keyword>
<evidence type="ECO:0000256" key="6">
    <source>
        <dbReference type="ARBA" id="ARBA00041201"/>
    </source>
</evidence>
<dbReference type="InterPro" id="IPR001789">
    <property type="entry name" value="Sig_transdc_resp-reg_receiver"/>
</dbReference>
<evidence type="ECO:0000256" key="4">
    <source>
        <dbReference type="ARBA" id="ARBA00023125"/>
    </source>
</evidence>
<proteinExistence type="predicted"/>
<evidence type="ECO:0000313" key="10">
    <source>
        <dbReference type="EMBL" id="CAB5019292.1"/>
    </source>
</evidence>
<keyword evidence="2" id="KW-0902">Two-component regulatory system</keyword>
<dbReference type="EMBL" id="CAFBLT010000001">
    <property type="protein sequence ID" value="CAB4871494.1"/>
    <property type="molecule type" value="Genomic_DNA"/>
</dbReference>
<accession>A0A6J7DS43</accession>
<feature type="domain" description="Response regulatory" evidence="7">
    <location>
        <begin position="19"/>
        <end position="132"/>
    </location>
</feature>
<dbReference type="FunFam" id="1.10.10.10:FF:000018">
    <property type="entry name" value="DNA-binding response regulator ResD"/>
    <property type="match status" value="1"/>
</dbReference>
<evidence type="ECO:0000259" key="7">
    <source>
        <dbReference type="PROSITE" id="PS50110"/>
    </source>
</evidence>
<dbReference type="Gene3D" id="3.40.50.2300">
    <property type="match status" value="1"/>
</dbReference>
<sequence>MPKDKKKAAKASKKDSPVHVLLVEDEESFIEALTVGLAREGFEVSVARDGAEALEMFEESEPDLILLDLMLPKMSGLDVCRTIRNTSDVPVIMVTAKGEEIDTVVALEVGADDYVTKPYRMRELVARMRAVLRRTPSEEKKKTGIDHENAPTDLGNIRLEPSTRRAYVRGDEVHLRRKEFELLQILMENAGRVLTRDVLIDRVWGSDYVGDTKTLDVHIKRLRSQVEEDPKTPTLITTIRGVGYRFDGN</sequence>
<dbReference type="EMBL" id="CAFBPM010000006">
    <property type="protein sequence ID" value="CAB5019292.1"/>
    <property type="molecule type" value="Genomic_DNA"/>
</dbReference>
<gene>
    <name evidence="9" type="ORF">UFOPK3427_00828</name>
    <name evidence="10" type="ORF">UFOPK4112_00811</name>
</gene>
<reference evidence="9" key="1">
    <citation type="submission" date="2020-05" db="EMBL/GenBank/DDBJ databases">
        <authorList>
            <person name="Chiriac C."/>
            <person name="Salcher M."/>
            <person name="Ghai R."/>
            <person name="Kavagutti S V."/>
        </authorList>
    </citation>
    <scope>NUCLEOTIDE SEQUENCE</scope>
</reference>
<dbReference type="Pfam" id="PF00072">
    <property type="entry name" value="Response_reg"/>
    <property type="match status" value="1"/>
</dbReference>
<keyword evidence="1" id="KW-0597">Phosphoprotein</keyword>
<dbReference type="InterPro" id="IPR001867">
    <property type="entry name" value="OmpR/PhoB-type_DNA-bd"/>
</dbReference>
<keyword evidence="4" id="KW-0238">DNA-binding</keyword>
<dbReference type="SMART" id="SM00448">
    <property type="entry name" value="REC"/>
    <property type="match status" value="1"/>
</dbReference>
<dbReference type="SMART" id="SM00862">
    <property type="entry name" value="Trans_reg_C"/>
    <property type="match status" value="1"/>
</dbReference>
<dbReference type="Pfam" id="PF00486">
    <property type="entry name" value="Trans_reg_C"/>
    <property type="match status" value="1"/>
</dbReference>
<dbReference type="GO" id="GO:0000976">
    <property type="term" value="F:transcription cis-regulatory region binding"/>
    <property type="evidence" value="ECO:0007669"/>
    <property type="project" value="TreeGrafter"/>
</dbReference>
<organism evidence="9">
    <name type="scientific">freshwater metagenome</name>
    <dbReference type="NCBI Taxonomy" id="449393"/>
    <lineage>
        <taxon>unclassified sequences</taxon>
        <taxon>metagenomes</taxon>
        <taxon>ecological metagenomes</taxon>
    </lineage>
</organism>
<dbReference type="InterPro" id="IPR036388">
    <property type="entry name" value="WH-like_DNA-bd_sf"/>
</dbReference>
<evidence type="ECO:0000256" key="2">
    <source>
        <dbReference type="ARBA" id="ARBA00023012"/>
    </source>
</evidence>